<evidence type="ECO:0008006" key="3">
    <source>
        <dbReference type="Google" id="ProtNLM"/>
    </source>
</evidence>
<name>S4NZ82_9NEOP</name>
<dbReference type="EMBL" id="GAIX01011452">
    <property type="protein sequence ID" value="JAA81108.1"/>
    <property type="molecule type" value="Transcribed_RNA"/>
</dbReference>
<reference evidence="2" key="1">
    <citation type="journal article" date="2013" name="BMC Genomics">
        <title>Unscrambling butterfly oogenesis.</title>
        <authorList>
            <person name="Carter J.M."/>
            <person name="Baker S.C."/>
            <person name="Pink R."/>
            <person name="Carter D.R."/>
            <person name="Collins A."/>
            <person name="Tomlin J."/>
            <person name="Gibbs M."/>
            <person name="Breuker C.J."/>
        </authorList>
    </citation>
    <scope>NUCLEOTIDE SEQUENCE</scope>
    <source>
        <tissue evidence="2">Ovary</tissue>
    </source>
</reference>
<evidence type="ECO:0000313" key="2">
    <source>
        <dbReference type="EMBL" id="JAA81108.1"/>
    </source>
</evidence>
<accession>S4NZ82</accession>
<sequence length="67" mass="8003">MTTILTLRLLLKRVTCERVYLVLRLHMFYNSRHLCSSTHSFCAFIVSFRCVYTDRRLMPVFTNAMPK</sequence>
<evidence type="ECO:0000256" key="1">
    <source>
        <dbReference type="SAM" id="SignalP"/>
    </source>
</evidence>
<reference evidence="2" key="2">
    <citation type="submission" date="2013-05" db="EMBL/GenBank/DDBJ databases">
        <authorList>
            <person name="Carter J.-M."/>
            <person name="Baker S.C."/>
            <person name="Pink R."/>
            <person name="Carter D.R.F."/>
            <person name="Collins A."/>
            <person name="Tomlin J."/>
            <person name="Gibbs M."/>
            <person name="Breuker C.J."/>
        </authorList>
    </citation>
    <scope>NUCLEOTIDE SEQUENCE</scope>
    <source>
        <tissue evidence="2">Ovary</tissue>
    </source>
</reference>
<keyword evidence="1" id="KW-0732">Signal</keyword>
<feature type="chain" id="PRO_5004522302" description="Secreted protein" evidence="1">
    <location>
        <begin position="17"/>
        <end position="67"/>
    </location>
</feature>
<dbReference type="AlphaFoldDB" id="S4NZ82"/>
<protein>
    <recommendedName>
        <fullName evidence="3">Secreted protein</fullName>
    </recommendedName>
</protein>
<organism evidence="2">
    <name type="scientific">Pararge aegeria</name>
    <name type="common">speckled wood butterfly</name>
    <dbReference type="NCBI Taxonomy" id="116150"/>
    <lineage>
        <taxon>Eukaryota</taxon>
        <taxon>Metazoa</taxon>
        <taxon>Ecdysozoa</taxon>
        <taxon>Arthropoda</taxon>
        <taxon>Hexapoda</taxon>
        <taxon>Insecta</taxon>
        <taxon>Pterygota</taxon>
        <taxon>Neoptera</taxon>
        <taxon>Endopterygota</taxon>
        <taxon>Lepidoptera</taxon>
        <taxon>Glossata</taxon>
        <taxon>Ditrysia</taxon>
        <taxon>Papilionoidea</taxon>
        <taxon>Nymphalidae</taxon>
        <taxon>Satyrinae</taxon>
        <taxon>Satyrini</taxon>
        <taxon>Parargina</taxon>
        <taxon>Pararge</taxon>
    </lineage>
</organism>
<feature type="signal peptide" evidence="1">
    <location>
        <begin position="1"/>
        <end position="16"/>
    </location>
</feature>
<proteinExistence type="predicted"/>